<sequence>MAQVPRSQPMPSPPAFALPFFRCVSGPDQETGQPGTLCPLAPQTRRSLDCRLHDFHLDDGQVPGPTKTTRRRPPHRLRRKNEGIAYRATLIALSLCDVRLVVETSKVASPLRGLRLQNAWMYYTRDQTQTDLPMVQTVSGGPVLCPGNG</sequence>
<proteinExistence type="predicted"/>
<accession>A0A448WZ28</accession>
<protein>
    <submittedName>
        <fullName evidence="1">Uncharacterized protein</fullName>
    </submittedName>
</protein>
<comment type="caution">
    <text evidence="1">The sequence shown here is derived from an EMBL/GenBank/DDBJ whole genome shotgun (WGS) entry which is preliminary data.</text>
</comment>
<gene>
    <name evidence="1" type="ORF">PXEA_LOCUS17302</name>
</gene>
<organism evidence="1 2">
    <name type="scientific">Protopolystoma xenopodis</name>
    <dbReference type="NCBI Taxonomy" id="117903"/>
    <lineage>
        <taxon>Eukaryota</taxon>
        <taxon>Metazoa</taxon>
        <taxon>Spiralia</taxon>
        <taxon>Lophotrochozoa</taxon>
        <taxon>Platyhelminthes</taxon>
        <taxon>Monogenea</taxon>
        <taxon>Polyopisthocotylea</taxon>
        <taxon>Polystomatidea</taxon>
        <taxon>Polystomatidae</taxon>
        <taxon>Protopolystoma</taxon>
    </lineage>
</organism>
<reference evidence="1" key="1">
    <citation type="submission" date="2018-11" db="EMBL/GenBank/DDBJ databases">
        <authorList>
            <consortium name="Pathogen Informatics"/>
        </authorList>
    </citation>
    <scope>NUCLEOTIDE SEQUENCE</scope>
</reference>
<dbReference type="Proteomes" id="UP000784294">
    <property type="component" value="Unassembled WGS sequence"/>
</dbReference>
<keyword evidence="2" id="KW-1185">Reference proteome</keyword>
<dbReference type="EMBL" id="CAAALY010064433">
    <property type="protein sequence ID" value="VEL23862.1"/>
    <property type="molecule type" value="Genomic_DNA"/>
</dbReference>
<evidence type="ECO:0000313" key="2">
    <source>
        <dbReference type="Proteomes" id="UP000784294"/>
    </source>
</evidence>
<evidence type="ECO:0000313" key="1">
    <source>
        <dbReference type="EMBL" id="VEL23862.1"/>
    </source>
</evidence>
<name>A0A448WZ28_9PLAT</name>
<dbReference type="AlphaFoldDB" id="A0A448WZ28"/>